<protein>
    <submittedName>
        <fullName evidence="3">Uncharacterized protein</fullName>
    </submittedName>
</protein>
<accession>A0A9P6HER5</accession>
<gene>
    <name evidence="3" type="ORF">BJ322DRAFT_1211700</name>
</gene>
<sequence>MRLPHPEQLETQSQVSFLFLEAEETVESEENEGLQKTAGGLVERQRARIDAQKVEIRRLRTSKEKYARKHKVTKEQIARLEREIQKTSRVRQATLEKRDKRIQAAEDELARAKELLSARTKELSGAQSFLSTTDRLSGAEVLGIVRDLNENIFQAAANLTEEWEKLVSMQSTRVVMTEETLNAFSQFYGRTLTHRAFNLDPAAVNYLVQSCLCYLAAQITSGWRRGHDDGGELGILRSVYEHLSTSEAQAISARWRSLTHNHLSKPSSPYDSTSITNYVANTLMITGSFQSIQHSVDFVKAKASNRIETICQVASRLESVFIVDVTSTDMYLRCEEPGTAFDNTTMSKEFESDGPSSPQRRDEVAGTTAVGVVKRVWGWRGEGMRMEVLLKATVVLEADFTDS</sequence>
<dbReference type="OrthoDB" id="3222645at2759"/>
<evidence type="ECO:0000256" key="2">
    <source>
        <dbReference type="SAM" id="MobiDB-lite"/>
    </source>
</evidence>
<dbReference type="Proteomes" id="UP000736335">
    <property type="component" value="Unassembled WGS sequence"/>
</dbReference>
<organism evidence="3 4">
    <name type="scientific">Thelephora terrestris</name>
    <dbReference type="NCBI Taxonomy" id="56493"/>
    <lineage>
        <taxon>Eukaryota</taxon>
        <taxon>Fungi</taxon>
        <taxon>Dikarya</taxon>
        <taxon>Basidiomycota</taxon>
        <taxon>Agaricomycotina</taxon>
        <taxon>Agaricomycetes</taxon>
        <taxon>Thelephorales</taxon>
        <taxon>Thelephoraceae</taxon>
        <taxon>Thelephora</taxon>
    </lineage>
</organism>
<keyword evidence="1" id="KW-0175">Coiled coil</keyword>
<name>A0A9P6HER5_9AGAM</name>
<reference evidence="3" key="2">
    <citation type="submission" date="2020-11" db="EMBL/GenBank/DDBJ databases">
        <authorList>
            <consortium name="DOE Joint Genome Institute"/>
            <person name="Kuo A."/>
            <person name="Miyauchi S."/>
            <person name="Kiss E."/>
            <person name="Drula E."/>
            <person name="Kohler A."/>
            <person name="Sanchez-Garcia M."/>
            <person name="Andreopoulos B."/>
            <person name="Barry K.W."/>
            <person name="Bonito G."/>
            <person name="Buee M."/>
            <person name="Carver A."/>
            <person name="Chen C."/>
            <person name="Cichocki N."/>
            <person name="Clum A."/>
            <person name="Culley D."/>
            <person name="Crous P.W."/>
            <person name="Fauchery L."/>
            <person name="Girlanda M."/>
            <person name="Hayes R."/>
            <person name="Keri Z."/>
            <person name="Labutti K."/>
            <person name="Lipzen A."/>
            <person name="Lombard V."/>
            <person name="Magnuson J."/>
            <person name="Maillard F."/>
            <person name="Morin E."/>
            <person name="Murat C."/>
            <person name="Nolan M."/>
            <person name="Ohm R."/>
            <person name="Pangilinan J."/>
            <person name="Pereira M."/>
            <person name="Perotto S."/>
            <person name="Peter M."/>
            <person name="Riley R."/>
            <person name="Sitrit Y."/>
            <person name="Stielow B."/>
            <person name="Szollosi G."/>
            <person name="Zifcakova L."/>
            <person name="Stursova M."/>
            <person name="Spatafora J.W."/>
            <person name="Tedersoo L."/>
            <person name="Vaario L.-M."/>
            <person name="Yamada A."/>
            <person name="Yan M."/>
            <person name="Wang P."/>
            <person name="Xu J."/>
            <person name="Bruns T."/>
            <person name="Baldrian P."/>
            <person name="Vilgalys R."/>
            <person name="Henrissat B."/>
            <person name="Grigoriev I.V."/>
            <person name="Hibbett D."/>
            <person name="Nagy L.G."/>
            <person name="Martin F.M."/>
        </authorList>
    </citation>
    <scope>NUCLEOTIDE SEQUENCE</scope>
    <source>
        <strain evidence="3">UH-Tt-Lm1</strain>
    </source>
</reference>
<proteinExistence type="predicted"/>
<evidence type="ECO:0000256" key="1">
    <source>
        <dbReference type="SAM" id="Coils"/>
    </source>
</evidence>
<reference evidence="3" key="1">
    <citation type="journal article" date="2020" name="Nat. Commun.">
        <title>Large-scale genome sequencing of mycorrhizal fungi provides insights into the early evolution of symbiotic traits.</title>
        <authorList>
            <person name="Miyauchi S."/>
            <person name="Kiss E."/>
            <person name="Kuo A."/>
            <person name="Drula E."/>
            <person name="Kohler A."/>
            <person name="Sanchez-Garcia M."/>
            <person name="Morin E."/>
            <person name="Andreopoulos B."/>
            <person name="Barry K.W."/>
            <person name="Bonito G."/>
            <person name="Buee M."/>
            <person name="Carver A."/>
            <person name="Chen C."/>
            <person name="Cichocki N."/>
            <person name="Clum A."/>
            <person name="Culley D."/>
            <person name="Crous P.W."/>
            <person name="Fauchery L."/>
            <person name="Girlanda M."/>
            <person name="Hayes R.D."/>
            <person name="Keri Z."/>
            <person name="LaButti K."/>
            <person name="Lipzen A."/>
            <person name="Lombard V."/>
            <person name="Magnuson J."/>
            <person name="Maillard F."/>
            <person name="Murat C."/>
            <person name="Nolan M."/>
            <person name="Ohm R.A."/>
            <person name="Pangilinan J."/>
            <person name="Pereira M.F."/>
            <person name="Perotto S."/>
            <person name="Peter M."/>
            <person name="Pfister S."/>
            <person name="Riley R."/>
            <person name="Sitrit Y."/>
            <person name="Stielow J.B."/>
            <person name="Szollosi G."/>
            <person name="Zifcakova L."/>
            <person name="Stursova M."/>
            <person name="Spatafora J.W."/>
            <person name="Tedersoo L."/>
            <person name="Vaario L.M."/>
            <person name="Yamada A."/>
            <person name="Yan M."/>
            <person name="Wang P."/>
            <person name="Xu J."/>
            <person name="Bruns T."/>
            <person name="Baldrian P."/>
            <person name="Vilgalys R."/>
            <person name="Dunand C."/>
            <person name="Henrissat B."/>
            <person name="Grigoriev I.V."/>
            <person name="Hibbett D."/>
            <person name="Nagy L.G."/>
            <person name="Martin F.M."/>
        </authorList>
    </citation>
    <scope>NUCLEOTIDE SEQUENCE</scope>
    <source>
        <strain evidence="3">UH-Tt-Lm1</strain>
    </source>
</reference>
<feature type="region of interest" description="Disordered" evidence="2">
    <location>
        <begin position="342"/>
        <end position="365"/>
    </location>
</feature>
<evidence type="ECO:0000313" key="3">
    <source>
        <dbReference type="EMBL" id="KAF9783744.1"/>
    </source>
</evidence>
<comment type="caution">
    <text evidence="3">The sequence shown here is derived from an EMBL/GenBank/DDBJ whole genome shotgun (WGS) entry which is preliminary data.</text>
</comment>
<dbReference type="AlphaFoldDB" id="A0A9P6HER5"/>
<feature type="coiled-coil region" evidence="1">
    <location>
        <begin position="42"/>
        <end position="122"/>
    </location>
</feature>
<evidence type="ECO:0000313" key="4">
    <source>
        <dbReference type="Proteomes" id="UP000736335"/>
    </source>
</evidence>
<keyword evidence="4" id="KW-1185">Reference proteome</keyword>
<dbReference type="EMBL" id="WIUZ02000009">
    <property type="protein sequence ID" value="KAF9783744.1"/>
    <property type="molecule type" value="Genomic_DNA"/>
</dbReference>